<dbReference type="HOGENOM" id="CLU_154718_0_0_1"/>
<evidence type="ECO:0000313" key="1">
    <source>
        <dbReference type="EMBL" id="ETS78419.1"/>
    </source>
</evidence>
<dbReference type="RefSeq" id="XP_007837253.1">
    <property type="nucleotide sequence ID" value="XM_007839062.1"/>
</dbReference>
<reference evidence="2" key="1">
    <citation type="journal article" date="2015" name="BMC Genomics">
        <title>Genomic and transcriptomic analysis of the endophytic fungus Pestalotiopsis fici reveals its lifestyle and high potential for synthesis of natural products.</title>
        <authorList>
            <person name="Wang X."/>
            <person name="Zhang X."/>
            <person name="Liu L."/>
            <person name="Xiang M."/>
            <person name="Wang W."/>
            <person name="Sun X."/>
            <person name="Che Y."/>
            <person name="Guo L."/>
            <person name="Liu G."/>
            <person name="Guo L."/>
            <person name="Wang C."/>
            <person name="Yin W.B."/>
            <person name="Stadler M."/>
            <person name="Zhang X."/>
            <person name="Liu X."/>
        </authorList>
    </citation>
    <scope>NUCLEOTIDE SEQUENCE [LARGE SCALE GENOMIC DNA]</scope>
    <source>
        <strain evidence="2">W106-1 / CGMCC3.15140</strain>
    </source>
</reference>
<organism evidence="1 2">
    <name type="scientific">Pestalotiopsis fici (strain W106-1 / CGMCC3.15140)</name>
    <dbReference type="NCBI Taxonomy" id="1229662"/>
    <lineage>
        <taxon>Eukaryota</taxon>
        <taxon>Fungi</taxon>
        <taxon>Dikarya</taxon>
        <taxon>Ascomycota</taxon>
        <taxon>Pezizomycotina</taxon>
        <taxon>Sordariomycetes</taxon>
        <taxon>Xylariomycetidae</taxon>
        <taxon>Amphisphaeriales</taxon>
        <taxon>Sporocadaceae</taxon>
        <taxon>Pestalotiopsis</taxon>
    </lineage>
</organism>
<dbReference type="EMBL" id="KI912115">
    <property type="protein sequence ID" value="ETS78419.1"/>
    <property type="molecule type" value="Genomic_DNA"/>
</dbReference>
<keyword evidence="2" id="KW-1185">Reference proteome</keyword>
<dbReference type="eggNOG" id="ENOG502SU4U">
    <property type="taxonomic scope" value="Eukaryota"/>
</dbReference>
<gene>
    <name evidence="1" type="ORF">PFICI_10481</name>
</gene>
<dbReference type="InParanoid" id="W3WX94"/>
<dbReference type="OMA" id="NEVWVHL"/>
<dbReference type="KEGG" id="pfy:PFICI_10481"/>
<evidence type="ECO:0000313" key="2">
    <source>
        <dbReference type="Proteomes" id="UP000030651"/>
    </source>
</evidence>
<name>W3WX94_PESFW</name>
<accession>W3WX94</accession>
<dbReference type="GeneID" id="19275494"/>
<dbReference type="AlphaFoldDB" id="W3WX94"/>
<proteinExistence type="predicted"/>
<dbReference type="Proteomes" id="UP000030651">
    <property type="component" value="Unassembled WGS sequence"/>
</dbReference>
<sequence length="132" mass="14467">MSEGVGAVIKLLPPSGDGYLWEATQVTQISNLPPGDVYARESIDWSMGPIKVSGYLDTSTYEIGVSVTVVGVNVGNIFGNLKDGVGLEMNLTAADGEVRFYLKNGYEMWIHYDFSITFDDGNYDGDYKIHDI</sequence>
<dbReference type="OrthoDB" id="3832365at2759"/>
<protein>
    <submittedName>
        <fullName evidence="1">Uncharacterized protein</fullName>
    </submittedName>
</protein>